<dbReference type="Pfam" id="PF15745">
    <property type="entry name" value="AP1AR"/>
    <property type="match status" value="1"/>
</dbReference>
<dbReference type="GO" id="GO:0005768">
    <property type="term" value="C:endosome"/>
    <property type="evidence" value="ECO:0007669"/>
    <property type="project" value="TreeGrafter"/>
</dbReference>
<evidence type="ECO:0000313" key="3">
    <source>
        <dbReference type="Proteomes" id="UP000558488"/>
    </source>
</evidence>
<gene>
    <name evidence="2" type="ORF">mPipKuh1_000770</name>
</gene>
<dbReference type="GO" id="GO:0048203">
    <property type="term" value="P:vesicle targeting, trans-Golgi to endosome"/>
    <property type="evidence" value="ECO:0007669"/>
    <property type="project" value="InterPro"/>
</dbReference>
<protein>
    <submittedName>
        <fullName evidence="2">Adaptor related protein complex 1 associated regulatory protein</fullName>
    </submittedName>
</protein>
<dbReference type="InterPro" id="IPR031483">
    <property type="entry name" value="AP1AR"/>
</dbReference>
<keyword evidence="3" id="KW-1185">Reference proteome</keyword>
<dbReference type="GO" id="GO:0034315">
    <property type="term" value="P:regulation of Arp2/3 complex-mediated actin nucleation"/>
    <property type="evidence" value="ECO:0007669"/>
    <property type="project" value="InterPro"/>
</dbReference>
<comment type="caution">
    <text evidence="2">The sequence shown here is derived from an EMBL/GenBank/DDBJ whole genome shotgun (WGS) entry which is preliminary data.</text>
</comment>
<dbReference type="GO" id="GO:1900025">
    <property type="term" value="P:negative regulation of substrate adhesion-dependent cell spreading"/>
    <property type="evidence" value="ECO:0007669"/>
    <property type="project" value="InterPro"/>
</dbReference>
<sequence length="116" mass="12484">MTKTKSTSGNDDSTSLDLEWEDEEGMTRMLPVRERSRTEEDILRAALRGGRRPGSHAASASDDSNGLEWESDFVSADLDDNGNSEFSGFVNPVLDLSEPGGKPVGGEPQTRGGQVL</sequence>
<organism evidence="2 3">
    <name type="scientific">Pipistrellus kuhlii</name>
    <name type="common">Kuhl's pipistrelle</name>
    <dbReference type="NCBI Taxonomy" id="59472"/>
    <lineage>
        <taxon>Eukaryota</taxon>
        <taxon>Metazoa</taxon>
        <taxon>Chordata</taxon>
        <taxon>Craniata</taxon>
        <taxon>Vertebrata</taxon>
        <taxon>Euteleostomi</taxon>
        <taxon>Mammalia</taxon>
        <taxon>Eutheria</taxon>
        <taxon>Laurasiatheria</taxon>
        <taxon>Chiroptera</taxon>
        <taxon>Yangochiroptera</taxon>
        <taxon>Vespertilionidae</taxon>
        <taxon>Pipistrellus</taxon>
    </lineage>
</organism>
<dbReference type="GO" id="GO:0019894">
    <property type="term" value="F:kinesin binding"/>
    <property type="evidence" value="ECO:0007669"/>
    <property type="project" value="TreeGrafter"/>
</dbReference>
<feature type="compositionally biased region" description="Polar residues" evidence="1">
    <location>
        <begin position="1"/>
        <end position="16"/>
    </location>
</feature>
<dbReference type="GO" id="GO:0005829">
    <property type="term" value="C:cytosol"/>
    <property type="evidence" value="ECO:0007669"/>
    <property type="project" value="GOC"/>
</dbReference>
<dbReference type="PANTHER" id="PTHR34529:SF1">
    <property type="entry name" value="AP-1 COMPLEX-ASSOCIATED REGULATORY PROTEIN"/>
    <property type="match status" value="1"/>
</dbReference>
<evidence type="ECO:0000313" key="2">
    <source>
        <dbReference type="EMBL" id="KAF6309479.1"/>
    </source>
</evidence>
<name>A0A7J7U9C6_PIPKU</name>
<reference evidence="2 3" key="1">
    <citation type="journal article" date="2020" name="Nature">
        <title>Six reference-quality genomes reveal evolution of bat adaptations.</title>
        <authorList>
            <person name="Jebb D."/>
            <person name="Huang Z."/>
            <person name="Pippel M."/>
            <person name="Hughes G.M."/>
            <person name="Lavrichenko K."/>
            <person name="Devanna P."/>
            <person name="Winkler S."/>
            <person name="Jermiin L.S."/>
            <person name="Skirmuntt E.C."/>
            <person name="Katzourakis A."/>
            <person name="Burkitt-Gray L."/>
            <person name="Ray D.A."/>
            <person name="Sullivan K.A.M."/>
            <person name="Roscito J.G."/>
            <person name="Kirilenko B.M."/>
            <person name="Davalos L.M."/>
            <person name="Corthals A.P."/>
            <person name="Power M.L."/>
            <person name="Jones G."/>
            <person name="Ransome R.D."/>
            <person name="Dechmann D.K.N."/>
            <person name="Locatelli A.G."/>
            <person name="Puechmaille S.J."/>
            <person name="Fedrigo O."/>
            <person name="Jarvis E.D."/>
            <person name="Hiller M."/>
            <person name="Vernes S.C."/>
            <person name="Myers E.W."/>
            <person name="Teeling E.C."/>
        </authorList>
    </citation>
    <scope>NUCLEOTIDE SEQUENCE [LARGE SCALE GENOMIC DNA]</scope>
    <source>
        <strain evidence="2">MPipKuh1</strain>
        <tissue evidence="2">Flight muscle</tissue>
    </source>
</reference>
<proteinExistence type="predicted"/>
<feature type="region of interest" description="Disordered" evidence="1">
    <location>
        <begin position="1"/>
        <end position="116"/>
    </location>
</feature>
<dbReference type="EMBL" id="JACAGB010000021">
    <property type="protein sequence ID" value="KAF6309479.1"/>
    <property type="molecule type" value="Genomic_DNA"/>
</dbReference>
<dbReference type="Proteomes" id="UP000558488">
    <property type="component" value="Unassembled WGS sequence"/>
</dbReference>
<dbReference type="GO" id="GO:0035650">
    <property type="term" value="F:AP-1 adaptor complex binding"/>
    <property type="evidence" value="ECO:0007669"/>
    <property type="project" value="InterPro"/>
</dbReference>
<dbReference type="GO" id="GO:2000146">
    <property type="term" value="P:negative regulation of cell motility"/>
    <property type="evidence" value="ECO:0007669"/>
    <property type="project" value="InterPro"/>
</dbReference>
<evidence type="ECO:0000256" key="1">
    <source>
        <dbReference type="SAM" id="MobiDB-lite"/>
    </source>
</evidence>
<feature type="compositionally biased region" description="Basic and acidic residues" evidence="1">
    <location>
        <begin position="31"/>
        <end position="43"/>
    </location>
</feature>
<accession>A0A7J7U9C6</accession>
<dbReference type="AlphaFoldDB" id="A0A7J7U9C6"/>
<dbReference type="PANTHER" id="PTHR34529">
    <property type="entry name" value="AP-1 COMPLEX-ASSOCIATED REGULATORY PROTEIN"/>
    <property type="match status" value="1"/>
</dbReference>